<dbReference type="Proteomes" id="UP000002931">
    <property type="component" value="Unassembled WGS sequence"/>
</dbReference>
<proteinExistence type="predicted"/>
<dbReference type="EMBL" id="AAMT01000024">
    <property type="protein sequence ID" value="EAQ10843.1"/>
    <property type="molecule type" value="Genomic_DNA"/>
</dbReference>
<sequence>MPVSAFAQAPEIGDGIINIVDDPEVTQGDFYADVRGWNVFSGSTDEGFAFCAAEMETPGLTWRFGYDKSPQWQIAIKHRFSGETPYGLFDVDGRQLGISGWGSGDWVILWPHKGEYDAIASGNRMEIRVGEVWYEMQLQGTAAAALKVQECVTNRGNPDLASAGTTLAQPVGSSSTSMAGAPQMPDPNRRGEQFVGNCQTDYASYRCMAATLTPTIGNGRAELVYDPSGSEFSYIIQTDKNDLSQVWVEFGGQPYRYMGSWNSDGRCYRPMADQDAQVVVNLGHDAWSLCIQ</sequence>
<protein>
    <submittedName>
        <fullName evidence="2">Uncharacterized protein</fullName>
    </submittedName>
</protein>
<dbReference type="HOGENOM" id="CLU_952504_0_0_5"/>
<reference evidence="2 3" key="1">
    <citation type="journal article" date="2010" name="J. Bacteriol.">
        <title>Genome sequences of Pelagibaca bermudensis HTCC2601T and Maritimibacter alkaliphilus HTCC2654T, the type strains of two marine Roseobacter genera.</title>
        <authorList>
            <person name="Thrash J.C."/>
            <person name="Cho J.C."/>
            <person name="Ferriera S."/>
            <person name="Johnson J."/>
            <person name="Vergin K.L."/>
            <person name="Giovannoni S.J."/>
        </authorList>
    </citation>
    <scope>NUCLEOTIDE SEQUENCE [LARGE SCALE GENOMIC DNA]</scope>
    <source>
        <strain evidence="2 3">HTCC2654</strain>
    </source>
</reference>
<dbReference type="AlphaFoldDB" id="A3VLR6"/>
<evidence type="ECO:0000256" key="1">
    <source>
        <dbReference type="SAM" id="MobiDB-lite"/>
    </source>
</evidence>
<evidence type="ECO:0000313" key="2">
    <source>
        <dbReference type="EMBL" id="EAQ10843.1"/>
    </source>
</evidence>
<evidence type="ECO:0000313" key="3">
    <source>
        <dbReference type="Proteomes" id="UP000002931"/>
    </source>
</evidence>
<feature type="region of interest" description="Disordered" evidence="1">
    <location>
        <begin position="161"/>
        <end position="187"/>
    </location>
</feature>
<accession>A3VLR6</accession>
<dbReference type="RefSeq" id="WP_008335950.1">
    <property type="nucleotide sequence ID" value="NZ_CH902580.1"/>
</dbReference>
<name>A3VLR6_9RHOB</name>
<feature type="compositionally biased region" description="Polar residues" evidence="1">
    <location>
        <begin position="163"/>
        <end position="178"/>
    </location>
</feature>
<organism evidence="2 3">
    <name type="scientific">Maritimibacter alkaliphilus HTCC2654</name>
    <dbReference type="NCBI Taxonomy" id="314271"/>
    <lineage>
        <taxon>Bacteria</taxon>
        <taxon>Pseudomonadati</taxon>
        <taxon>Pseudomonadota</taxon>
        <taxon>Alphaproteobacteria</taxon>
        <taxon>Rhodobacterales</taxon>
        <taxon>Roseobacteraceae</taxon>
        <taxon>Maritimibacter</taxon>
    </lineage>
</organism>
<comment type="caution">
    <text evidence="2">The sequence shown here is derived from an EMBL/GenBank/DDBJ whole genome shotgun (WGS) entry which is preliminary data.</text>
</comment>
<keyword evidence="3" id="KW-1185">Reference proteome</keyword>
<gene>
    <name evidence="2" type="ORF">RB2654_21783</name>
</gene>